<dbReference type="Proteomes" id="UP000010798">
    <property type="component" value="Chromosome"/>
</dbReference>
<keyword evidence="2" id="KW-1133">Transmembrane helix</keyword>
<name>L0DKM7_SINAD</name>
<dbReference type="Pfam" id="PF07081">
    <property type="entry name" value="DUF1349"/>
    <property type="match status" value="1"/>
</dbReference>
<dbReference type="EMBL" id="CP003364">
    <property type="protein sequence ID" value="AGA29924.1"/>
    <property type="molecule type" value="Genomic_DNA"/>
</dbReference>
<evidence type="ECO:0000256" key="1">
    <source>
        <dbReference type="SAM" id="MobiDB-lite"/>
    </source>
</evidence>
<keyword evidence="4" id="KW-1185">Reference proteome</keyword>
<dbReference type="OrthoDB" id="269512at2"/>
<proteinExistence type="predicted"/>
<keyword evidence="2" id="KW-0472">Membrane</keyword>
<evidence type="ECO:0000313" key="3">
    <source>
        <dbReference type="EMBL" id="AGA29924.1"/>
    </source>
</evidence>
<dbReference type="InterPro" id="IPR009784">
    <property type="entry name" value="DUF1349"/>
</dbReference>
<dbReference type="RefSeq" id="WP_015249021.1">
    <property type="nucleotide sequence ID" value="NC_019892.1"/>
</dbReference>
<evidence type="ECO:0008006" key="5">
    <source>
        <dbReference type="Google" id="ProtNLM"/>
    </source>
</evidence>
<protein>
    <recommendedName>
        <fullName evidence="5">Beta-xylosidase C-terminal Concanavalin A-like domain-containing protein</fullName>
    </recommendedName>
</protein>
<dbReference type="SUPFAM" id="SSF49899">
    <property type="entry name" value="Concanavalin A-like lectins/glucanases"/>
    <property type="match status" value="1"/>
</dbReference>
<feature type="compositionally biased region" description="Polar residues" evidence="1">
    <location>
        <begin position="127"/>
        <end position="153"/>
    </location>
</feature>
<keyword evidence="2" id="KW-0812">Transmembrane</keyword>
<sequence length="383" mass="41470">MASSASTKKRQSSSSLEESAGRSSAAKPQLLTQLPGSLFTSPGFIMGLIALEFLYGLFLFAVMSTNKRHREQARAAAELHANTAPVEPPLAPKIEAVAKPEPVSEPAANEVITAAPPAQEKVEPETSKTATLESQTLVQNEATSELTQKSNTEPNREARNDKKTVALATPEPPPAKVKFADKNPLSIFPLLGPLVDPLQDSLVTKGDETLTIQVAAGAHIFDATRDITDAPRALAEVDGDFTAEVKVLGDFQPGTVPLKGLFFTFQGAGLLLWQNKDNYVRFERATAYTGERLQWLYLESCKDGKLTKPKKPMNVREGAITLRLERRANALVYSYSLDGKTFIKVDHAATTLPRKLSVGISANNASPRAFPARFTDFVLKPAS</sequence>
<evidence type="ECO:0000313" key="4">
    <source>
        <dbReference type="Proteomes" id="UP000010798"/>
    </source>
</evidence>
<evidence type="ECO:0000256" key="2">
    <source>
        <dbReference type="SAM" id="Phobius"/>
    </source>
</evidence>
<dbReference type="HOGENOM" id="CLU_721405_0_0_0"/>
<dbReference type="KEGG" id="saci:Sinac_5796"/>
<gene>
    <name evidence="3" type="ordered locus">Sinac_5796</name>
</gene>
<dbReference type="eggNOG" id="COG3506">
    <property type="taxonomic scope" value="Bacteria"/>
</dbReference>
<feature type="region of interest" description="Disordered" evidence="1">
    <location>
        <begin position="1"/>
        <end position="27"/>
    </location>
</feature>
<feature type="compositionally biased region" description="Basic and acidic residues" evidence="1">
    <location>
        <begin position="154"/>
        <end position="164"/>
    </location>
</feature>
<dbReference type="AlphaFoldDB" id="L0DKM7"/>
<feature type="transmembrane region" description="Helical" evidence="2">
    <location>
        <begin position="44"/>
        <end position="64"/>
    </location>
</feature>
<dbReference type="Gene3D" id="2.60.120.200">
    <property type="match status" value="1"/>
</dbReference>
<feature type="compositionally biased region" description="Low complexity" evidence="1">
    <location>
        <begin position="1"/>
        <end position="26"/>
    </location>
</feature>
<organism evidence="3 4">
    <name type="scientific">Singulisphaera acidiphila (strain ATCC BAA-1392 / DSM 18658 / VKM B-2454 / MOB10)</name>
    <dbReference type="NCBI Taxonomy" id="886293"/>
    <lineage>
        <taxon>Bacteria</taxon>
        <taxon>Pseudomonadati</taxon>
        <taxon>Planctomycetota</taxon>
        <taxon>Planctomycetia</taxon>
        <taxon>Isosphaerales</taxon>
        <taxon>Isosphaeraceae</taxon>
        <taxon>Singulisphaera</taxon>
    </lineage>
</organism>
<dbReference type="InterPro" id="IPR013320">
    <property type="entry name" value="ConA-like_dom_sf"/>
</dbReference>
<reference evidence="3 4" key="1">
    <citation type="submission" date="2012-02" db="EMBL/GenBank/DDBJ databases">
        <title>Complete sequence of chromosome of Singulisphaera acidiphila DSM 18658.</title>
        <authorList>
            <consortium name="US DOE Joint Genome Institute (JGI-PGF)"/>
            <person name="Lucas S."/>
            <person name="Copeland A."/>
            <person name="Lapidus A."/>
            <person name="Glavina del Rio T."/>
            <person name="Dalin E."/>
            <person name="Tice H."/>
            <person name="Bruce D."/>
            <person name="Goodwin L."/>
            <person name="Pitluck S."/>
            <person name="Peters L."/>
            <person name="Ovchinnikova G."/>
            <person name="Chertkov O."/>
            <person name="Kyrpides N."/>
            <person name="Mavromatis K."/>
            <person name="Ivanova N."/>
            <person name="Brettin T."/>
            <person name="Detter J.C."/>
            <person name="Han C."/>
            <person name="Larimer F."/>
            <person name="Land M."/>
            <person name="Hauser L."/>
            <person name="Markowitz V."/>
            <person name="Cheng J.-F."/>
            <person name="Hugenholtz P."/>
            <person name="Woyke T."/>
            <person name="Wu D."/>
            <person name="Tindall B."/>
            <person name="Pomrenke H."/>
            <person name="Brambilla E."/>
            <person name="Klenk H.-P."/>
            <person name="Eisen J.A."/>
        </authorList>
    </citation>
    <scope>NUCLEOTIDE SEQUENCE [LARGE SCALE GENOMIC DNA]</scope>
    <source>
        <strain evidence="4">ATCC BAA-1392 / DSM 18658 / VKM B-2454 / MOB10</strain>
    </source>
</reference>
<feature type="region of interest" description="Disordered" evidence="1">
    <location>
        <begin position="114"/>
        <end position="175"/>
    </location>
</feature>
<accession>L0DKM7</accession>